<comment type="subunit">
    <text evidence="4">Part of the Bam complex.</text>
</comment>
<dbReference type="NCBIfam" id="TIGR03300">
    <property type="entry name" value="assembly_YfgL"/>
    <property type="match status" value="1"/>
</dbReference>
<organism evidence="6 7">
    <name type="scientific">Psychromonas ingrahamii (strain DSM 17664 / CCUG 51855 / 37)</name>
    <dbReference type="NCBI Taxonomy" id="357804"/>
    <lineage>
        <taxon>Bacteria</taxon>
        <taxon>Pseudomonadati</taxon>
        <taxon>Pseudomonadota</taxon>
        <taxon>Gammaproteobacteria</taxon>
        <taxon>Alteromonadales</taxon>
        <taxon>Psychromonadaceae</taxon>
        <taxon>Psychromonas</taxon>
    </lineage>
</organism>
<dbReference type="InterPro" id="IPR017687">
    <property type="entry name" value="BamB"/>
</dbReference>
<dbReference type="GO" id="GO:0051205">
    <property type="term" value="P:protein insertion into membrane"/>
    <property type="evidence" value="ECO:0007669"/>
    <property type="project" value="UniProtKB-UniRule"/>
</dbReference>
<gene>
    <name evidence="4" type="primary">bamB</name>
    <name evidence="6" type="ordered locus">Ping_1171</name>
</gene>
<dbReference type="Pfam" id="PF13360">
    <property type="entry name" value="PQQ_2"/>
    <property type="match status" value="1"/>
</dbReference>
<dbReference type="AlphaFoldDB" id="A1SU42"/>
<evidence type="ECO:0000256" key="4">
    <source>
        <dbReference type="HAMAP-Rule" id="MF_00923"/>
    </source>
</evidence>
<keyword evidence="4" id="KW-0564">Palmitate</keyword>
<dbReference type="InterPro" id="IPR011047">
    <property type="entry name" value="Quinoprotein_ADH-like_sf"/>
</dbReference>
<dbReference type="eggNOG" id="COG1520">
    <property type="taxonomic scope" value="Bacteria"/>
</dbReference>
<dbReference type="EMBL" id="CP000510">
    <property type="protein sequence ID" value="ABM03007.1"/>
    <property type="molecule type" value="Genomic_DNA"/>
</dbReference>
<dbReference type="Gene3D" id="2.130.10.10">
    <property type="entry name" value="YVTN repeat-like/Quinoprotein amine dehydrogenase"/>
    <property type="match status" value="1"/>
</dbReference>
<evidence type="ECO:0000256" key="2">
    <source>
        <dbReference type="ARBA" id="ARBA00023136"/>
    </source>
</evidence>
<evidence type="ECO:0000256" key="3">
    <source>
        <dbReference type="ARBA" id="ARBA00023237"/>
    </source>
</evidence>
<dbReference type="InterPro" id="IPR018391">
    <property type="entry name" value="PQQ_b-propeller_rpt"/>
</dbReference>
<comment type="subcellular location">
    <subcellularLocation>
        <location evidence="4">Cell outer membrane</location>
        <topology evidence="4">Lipid-anchor</topology>
    </subcellularLocation>
</comment>
<keyword evidence="4" id="KW-0449">Lipoprotein</keyword>
<reference evidence="6 7" key="1">
    <citation type="submission" date="2007-01" db="EMBL/GenBank/DDBJ databases">
        <title>Complete sequence of Psychromonas ingrahamii 37.</title>
        <authorList>
            <consortium name="US DOE Joint Genome Institute"/>
            <person name="Copeland A."/>
            <person name="Lucas S."/>
            <person name="Lapidus A."/>
            <person name="Barry K."/>
            <person name="Detter J.C."/>
            <person name="Glavina del Rio T."/>
            <person name="Hammon N."/>
            <person name="Israni S."/>
            <person name="Dalin E."/>
            <person name="Tice H."/>
            <person name="Pitluck S."/>
            <person name="Thompson L.S."/>
            <person name="Brettin T."/>
            <person name="Bruce D."/>
            <person name="Han C."/>
            <person name="Tapia R."/>
            <person name="Schmutz J."/>
            <person name="Larimer F."/>
            <person name="Land M."/>
            <person name="Hauser L."/>
            <person name="Kyrpides N."/>
            <person name="Ivanova N."/>
            <person name="Staley J."/>
            <person name="Richardson P."/>
        </authorList>
    </citation>
    <scope>NUCLEOTIDE SEQUENCE [LARGE SCALE GENOMIC DNA]</scope>
    <source>
        <strain evidence="6 7">37</strain>
    </source>
</reference>
<dbReference type="PANTHER" id="PTHR34512:SF30">
    <property type="entry name" value="OUTER MEMBRANE PROTEIN ASSEMBLY FACTOR BAMB"/>
    <property type="match status" value="1"/>
</dbReference>
<dbReference type="PROSITE" id="PS51257">
    <property type="entry name" value="PROKAR_LIPOPROTEIN"/>
    <property type="match status" value="1"/>
</dbReference>
<protein>
    <recommendedName>
        <fullName evidence="4">Outer membrane protein assembly factor BamB</fullName>
    </recommendedName>
</protein>
<dbReference type="SUPFAM" id="SSF50998">
    <property type="entry name" value="Quinoprotein alcohol dehydrogenase-like"/>
    <property type="match status" value="1"/>
</dbReference>
<evidence type="ECO:0000313" key="7">
    <source>
        <dbReference type="Proteomes" id="UP000000639"/>
    </source>
</evidence>
<dbReference type="OrthoDB" id="5173551at2"/>
<name>A1SU42_PSYIN</name>
<dbReference type="GO" id="GO:0043165">
    <property type="term" value="P:Gram-negative-bacterium-type cell outer membrane assembly"/>
    <property type="evidence" value="ECO:0007669"/>
    <property type="project" value="UniProtKB-UniRule"/>
</dbReference>
<keyword evidence="7" id="KW-1185">Reference proteome</keyword>
<evidence type="ECO:0000256" key="1">
    <source>
        <dbReference type="ARBA" id="ARBA00022729"/>
    </source>
</evidence>
<dbReference type="GO" id="GO:0009279">
    <property type="term" value="C:cell outer membrane"/>
    <property type="evidence" value="ECO:0007669"/>
    <property type="project" value="UniProtKB-SubCell"/>
</dbReference>
<accession>A1SU42</accession>
<dbReference type="KEGG" id="pin:Ping_1171"/>
<dbReference type="HOGENOM" id="CLU_027480_0_1_6"/>
<keyword evidence="2 4" id="KW-0472">Membrane</keyword>
<dbReference type="SMART" id="SM00564">
    <property type="entry name" value="PQQ"/>
    <property type="match status" value="7"/>
</dbReference>
<sequence length="399" mass="43756">MKKWLKSIAVISGTAFLLTGCSLFNSEEDVVVMANLPIFEASYQPKVAWQKSVGNGVDKYYSQLQPAVDSDAIYAASREGKIKAFTLKEGELLWSNDFSEHESNQLNRSARFSGGITLAMDTLFIGTENAQVLAIDKNSGELKWLSSVSGEVLAKPAYANGKVVVHTSRGELIALDSQTGEQLWSLTNKQPNLTLRGSSTPSISQGGIIYGRADGFVSAALLETGQALWQLPIARPHGATELDRIVDVDMQPVISNGQIFALAYNGNLAAIDLLKGEQLWSTKYSGFNNITLSGNRLYLTDYRGWVYAVDRRTGDQIWVNEQLSYRNVTAVTVANEYLVVGDGEGYLHWINRDTGQFAAQQKIDSNGLYKEPVTTGTHLYLLSRSGKLIAIEKPSINVE</sequence>
<keyword evidence="1 4" id="KW-0732">Signal</keyword>
<proteinExistence type="inferred from homology"/>
<dbReference type="PANTHER" id="PTHR34512">
    <property type="entry name" value="CELL SURFACE PROTEIN"/>
    <property type="match status" value="1"/>
</dbReference>
<comment type="similarity">
    <text evidence="4">Belongs to the BamB family.</text>
</comment>
<dbReference type="HAMAP" id="MF_00923">
    <property type="entry name" value="OM_assembly_BamB"/>
    <property type="match status" value="1"/>
</dbReference>
<dbReference type="NCBIfam" id="NF008351">
    <property type="entry name" value="PRK11138.1"/>
    <property type="match status" value="1"/>
</dbReference>
<dbReference type="RefSeq" id="WP_011769570.1">
    <property type="nucleotide sequence ID" value="NC_008709.1"/>
</dbReference>
<comment type="function">
    <text evidence="4">Part of the outer membrane protein assembly complex, which is involved in assembly and insertion of beta-barrel proteins into the outer membrane.</text>
</comment>
<evidence type="ECO:0000313" key="6">
    <source>
        <dbReference type="EMBL" id="ABM03007.1"/>
    </source>
</evidence>
<feature type="domain" description="Pyrrolo-quinoline quinone repeat" evidence="5">
    <location>
        <begin position="79"/>
        <end position="319"/>
    </location>
</feature>
<dbReference type="STRING" id="357804.Ping_1171"/>
<dbReference type="InterPro" id="IPR002372">
    <property type="entry name" value="PQQ_rpt_dom"/>
</dbReference>
<dbReference type="Proteomes" id="UP000000639">
    <property type="component" value="Chromosome"/>
</dbReference>
<dbReference type="InterPro" id="IPR015943">
    <property type="entry name" value="WD40/YVTN_repeat-like_dom_sf"/>
</dbReference>
<keyword evidence="3 4" id="KW-0998">Cell outer membrane</keyword>
<evidence type="ECO:0000259" key="5">
    <source>
        <dbReference type="Pfam" id="PF13360"/>
    </source>
</evidence>